<dbReference type="OrthoDB" id="330622at2759"/>
<dbReference type="RefSeq" id="XP_013436501.1">
    <property type="nucleotide sequence ID" value="XM_013581047.1"/>
</dbReference>
<sequence>MRIEKCWFCSSSIYPGHGIVFVRNDAKMFRFCRSKCHKLFKAKGNPKKFKWTKAYRKARGKELTEDSTFDFEQRRNRPVRYNRELLQQTVGALQRIAAIRERRAAAHYRSRMLRAFVEGKQQQKAEKLLQKHSRLLQQMELQSSSSSSSKSIRAHALLHSDDEEEDEEQQQLQQQEQQLQQQLQHEEQQQQDLEEMDLDEKTTKKGKQKVKTLLKV</sequence>
<name>U6MZX7_9EIME</name>
<dbReference type="GO" id="GO:0003735">
    <property type="term" value="F:structural constituent of ribosome"/>
    <property type="evidence" value="ECO:0007669"/>
    <property type="project" value="InterPro"/>
</dbReference>
<comment type="subcellular location">
    <subcellularLocation>
        <location evidence="1">Nucleus</location>
    </subcellularLocation>
</comment>
<protein>
    <submittedName>
        <fullName evidence="7">60S ribosomal protein L24, putative</fullName>
    </submittedName>
</protein>
<dbReference type="PANTHER" id="PTHR10792:SF8">
    <property type="entry name" value="RIBOSOME BIOGENESIS PROTEIN RLP24-RELATED"/>
    <property type="match status" value="1"/>
</dbReference>
<dbReference type="VEuPathDB" id="ToxoDB:ENH_00047820"/>
<dbReference type="GeneID" id="25474934"/>
<dbReference type="InterPro" id="IPR056366">
    <property type="entry name" value="Ribosomal_eL24"/>
</dbReference>
<dbReference type="Proteomes" id="UP000030754">
    <property type="component" value="Unassembled WGS sequence"/>
</dbReference>
<dbReference type="GO" id="GO:0042273">
    <property type="term" value="P:ribosomal large subunit biogenesis"/>
    <property type="evidence" value="ECO:0007669"/>
    <property type="project" value="TreeGrafter"/>
</dbReference>
<keyword evidence="7" id="KW-0687">Ribonucleoprotein</keyword>
<dbReference type="Pfam" id="PF01246">
    <property type="entry name" value="Ribosomal_L24e"/>
    <property type="match status" value="1"/>
</dbReference>
<dbReference type="EMBL" id="HG725332">
    <property type="protein sequence ID" value="CDJ68034.1"/>
    <property type="molecule type" value="Genomic_DNA"/>
</dbReference>
<dbReference type="AlphaFoldDB" id="U6MZX7"/>
<keyword evidence="7" id="KW-0689">Ribosomal protein</keyword>
<comment type="similarity">
    <text evidence="2">Belongs to the eukaryotic ribosomal protein eL24 family.</text>
</comment>
<evidence type="ECO:0000313" key="8">
    <source>
        <dbReference type="Proteomes" id="UP000030754"/>
    </source>
</evidence>
<evidence type="ECO:0000313" key="7">
    <source>
        <dbReference type="EMBL" id="CDJ68034.1"/>
    </source>
</evidence>
<dbReference type="PROSITE" id="PS01073">
    <property type="entry name" value="RIBOSOMAL_L24E"/>
    <property type="match status" value="1"/>
</dbReference>
<feature type="compositionally biased region" description="Basic residues" evidence="5">
    <location>
        <begin position="204"/>
        <end position="216"/>
    </location>
</feature>
<reference evidence="7" key="1">
    <citation type="submission" date="2013-10" db="EMBL/GenBank/DDBJ databases">
        <title>Genomic analysis of the causative agents of coccidiosis in chickens.</title>
        <authorList>
            <person name="Reid A.J."/>
            <person name="Blake D."/>
            <person name="Billington K."/>
            <person name="Browne H."/>
            <person name="Dunn M."/>
            <person name="Hung S."/>
            <person name="Kawahara F."/>
            <person name="Miranda-Saavedra D."/>
            <person name="Mourier T."/>
            <person name="Nagra H."/>
            <person name="Otto T.D."/>
            <person name="Rawlings N."/>
            <person name="Sanchez A."/>
            <person name="Sanders M."/>
            <person name="Subramaniam C."/>
            <person name="Tay Y."/>
            <person name="Dear P."/>
            <person name="Doerig C."/>
            <person name="Gruber A."/>
            <person name="Parkinson J."/>
            <person name="Shirley M."/>
            <person name="Wan K.L."/>
            <person name="Berriman M."/>
            <person name="Tomley F."/>
            <person name="Pain A."/>
        </authorList>
    </citation>
    <scope>NUCLEOTIDE SEQUENCE [LARGE SCALE GENOMIC DNA]</scope>
    <source>
        <strain evidence="7">Houghton</strain>
    </source>
</reference>
<dbReference type="CDD" id="cd00472">
    <property type="entry name" value="Ribosomal_L24e_L24"/>
    <property type="match status" value="1"/>
</dbReference>
<dbReference type="PANTHER" id="PTHR10792">
    <property type="entry name" value="60S RIBOSOMAL PROTEIN L24"/>
    <property type="match status" value="1"/>
</dbReference>
<evidence type="ECO:0000256" key="5">
    <source>
        <dbReference type="SAM" id="MobiDB-lite"/>
    </source>
</evidence>
<dbReference type="InterPro" id="IPR011017">
    <property type="entry name" value="TRASH_dom"/>
</dbReference>
<dbReference type="SUPFAM" id="SSF57716">
    <property type="entry name" value="Glucocorticoid receptor-like (DNA-binding domain)"/>
    <property type="match status" value="1"/>
</dbReference>
<feature type="domain" description="TRASH" evidence="6">
    <location>
        <begin position="6"/>
        <end position="44"/>
    </location>
</feature>
<evidence type="ECO:0000256" key="1">
    <source>
        <dbReference type="ARBA" id="ARBA00004123"/>
    </source>
</evidence>
<accession>U6MZX7</accession>
<evidence type="ECO:0000259" key="6">
    <source>
        <dbReference type="SMART" id="SM00746"/>
    </source>
</evidence>
<evidence type="ECO:0000256" key="4">
    <source>
        <dbReference type="ARBA" id="ARBA00023242"/>
    </source>
</evidence>
<keyword evidence="8" id="KW-1185">Reference proteome</keyword>
<dbReference type="GO" id="GO:0005730">
    <property type="term" value="C:nucleolus"/>
    <property type="evidence" value="ECO:0007669"/>
    <property type="project" value="TreeGrafter"/>
</dbReference>
<evidence type="ECO:0000256" key="3">
    <source>
        <dbReference type="ARBA" id="ARBA00022517"/>
    </source>
</evidence>
<dbReference type="InterPro" id="IPR023442">
    <property type="entry name" value="Ribosomal_eL24_CS"/>
</dbReference>
<feature type="compositionally biased region" description="Low complexity" evidence="5">
    <location>
        <begin position="170"/>
        <end position="183"/>
    </location>
</feature>
<dbReference type="InterPro" id="IPR000988">
    <property type="entry name" value="Ribosomal_eL24-rel_N"/>
</dbReference>
<feature type="region of interest" description="Disordered" evidence="5">
    <location>
        <begin position="139"/>
        <end position="216"/>
    </location>
</feature>
<keyword evidence="3" id="KW-0690">Ribosome biogenesis</keyword>
<reference evidence="7" key="2">
    <citation type="submission" date="2013-10" db="EMBL/GenBank/DDBJ databases">
        <authorList>
            <person name="Aslett M."/>
        </authorList>
    </citation>
    <scope>NUCLEOTIDE SEQUENCE [LARGE SCALE GENOMIC DNA]</scope>
    <source>
        <strain evidence="7">Houghton</strain>
    </source>
</reference>
<organism evidence="7 8">
    <name type="scientific">Eimeria necatrix</name>
    <dbReference type="NCBI Taxonomy" id="51315"/>
    <lineage>
        <taxon>Eukaryota</taxon>
        <taxon>Sar</taxon>
        <taxon>Alveolata</taxon>
        <taxon>Apicomplexa</taxon>
        <taxon>Conoidasida</taxon>
        <taxon>Coccidia</taxon>
        <taxon>Eucoccidiorida</taxon>
        <taxon>Eimeriorina</taxon>
        <taxon>Eimeriidae</taxon>
        <taxon>Eimeria</taxon>
    </lineage>
</organism>
<dbReference type="FunFam" id="2.30.170.20:FF:000001">
    <property type="entry name" value="probable ribosome biogenesis protein RLP24"/>
    <property type="match status" value="1"/>
</dbReference>
<gene>
    <name evidence="7" type="ORF">ENH_00047820</name>
</gene>
<dbReference type="SMART" id="SM00746">
    <property type="entry name" value="TRASH"/>
    <property type="match status" value="1"/>
</dbReference>
<keyword evidence="4" id="KW-0539">Nucleus</keyword>
<evidence type="ECO:0000256" key="2">
    <source>
        <dbReference type="ARBA" id="ARBA00005647"/>
    </source>
</evidence>
<dbReference type="InterPro" id="IPR038630">
    <property type="entry name" value="L24e/L24_sf"/>
</dbReference>
<proteinExistence type="inferred from homology"/>
<dbReference type="Gene3D" id="2.30.170.20">
    <property type="entry name" value="Ribosomal protein L24e"/>
    <property type="match status" value="1"/>
</dbReference>
<dbReference type="GO" id="GO:0005840">
    <property type="term" value="C:ribosome"/>
    <property type="evidence" value="ECO:0007669"/>
    <property type="project" value="UniProtKB-KW"/>
</dbReference>